<accession>A0A930GST4</accession>
<evidence type="ECO:0000313" key="1">
    <source>
        <dbReference type="EMBL" id="MBF1264148.1"/>
    </source>
</evidence>
<dbReference type="Proteomes" id="UP000780345">
    <property type="component" value="Unassembled WGS sequence"/>
</dbReference>
<dbReference type="EMBL" id="JABZQQ010000001">
    <property type="protein sequence ID" value="MBF1264148.1"/>
    <property type="molecule type" value="Genomic_DNA"/>
</dbReference>
<protein>
    <submittedName>
        <fullName evidence="1">Uncharacterized protein</fullName>
    </submittedName>
</protein>
<evidence type="ECO:0000313" key="2">
    <source>
        <dbReference type="Proteomes" id="UP000780345"/>
    </source>
</evidence>
<sequence>MSTDILRFKQGETVEISVIFDVLDDLGISALTGVTAAAELRRKYTKETVARFQTTLYPEIRLVLLRLDADVCRSLTEGHYVFDLQFTRRSDGLVQYSGDIPLEILKSTSNVG</sequence>
<name>A0A930GST4_NEISI</name>
<reference evidence="1" key="1">
    <citation type="submission" date="2020-04" db="EMBL/GenBank/DDBJ databases">
        <title>Deep metagenomics examines the oral microbiome during advanced dental caries in children, revealing novel taxa and co-occurrences with host molecules.</title>
        <authorList>
            <person name="Baker J.L."/>
            <person name="Morton J.T."/>
            <person name="Dinis M."/>
            <person name="Alvarez R."/>
            <person name="Tran N.C."/>
            <person name="Knight R."/>
            <person name="Edlund A."/>
        </authorList>
    </citation>
    <scope>NUCLEOTIDE SEQUENCE</scope>
    <source>
        <strain evidence="1">JCVI_32_bin.62</strain>
    </source>
</reference>
<dbReference type="AlphaFoldDB" id="A0A930GST4"/>
<comment type="caution">
    <text evidence="1">The sequence shown here is derived from an EMBL/GenBank/DDBJ whole genome shotgun (WGS) entry which is preliminary data.</text>
</comment>
<gene>
    <name evidence="1" type="ORF">HXM80_00275</name>
</gene>
<proteinExistence type="predicted"/>
<organism evidence="1 2">
    <name type="scientific">Neisseria sicca</name>
    <dbReference type="NCBI Taxonomy" id="490"/>
    <lineage>
        <taxon>Bacteria</taxon>
        <taxon>Pseudomonadati</taxon>
        <taxon>Pseudomonadota</taxon>
        <taxon>Betaproteobacteria</taxon>
        <taxon>Neisseriales</taxon>
        <taxon>Neisseriaceae</taxon>
        <taxon>Neisseria</taxon>
    </lineage>
</organism>